<keyword evidence="5 6" id="KW-0804">Transcription</keyword>
<dbReference type="SUPFAM" id="SSF88946">
    <property type="entry name" value="Sigma2 domain of RNA polymerase sigma factors"/>
    <property type="match status" value="1"/>
</dbReference>
<feature type="short sequence motif" description="Polymerase core binding" evidence="6">
    <location>
        <begin position="48"/>
        <end position="61"/>
    </location>
</feature>
<keyword evidence="9" id="KW-1185">Reference proteome</keyword>
<organism evidence="8 9">
    <name type="scientific">Paenibacillus timonensis</name>
    <dbReference type="NCBI Taxonomy" id="225915"/>
    <lineage>
        <taxon>Bacteria</taxon>
        <taxon>Bacillati</taxon>
        <taxon>Bacillota</taxon>
        <taxon>Bacilli</taxon>
        <taxon>Bacillales</taxon>
        <taxon>Paenibacillaceae</taxon>
        <taxon>Paenibacillus</taxon>
    </lineage>
</organism>
<dbReference type="InterPro" id="IPR013325">
    <property type="entry name" value="RNA_pol_sigma_r2"/>
</dbReference>
<accession>A0ABW3S8J7</accession>
<keyword evidence="1 6" id="KW-0963">Cytoplasm</keyword>
<feature type="DNA-binding region" description="H-T-H motif" evidence="6">
    <location>
        <begin position="193"/>
        <end position="212"/>
    </location>
</feature>
<gene>
    <name evidence="6 8" type="primary">sigI</name>
    <name evidence="8" type="ORF">ACFQ2Z_02815</name>
</gene>
<dbReference type="PIRSF" id="PIRSF038953">
    <property type="entry name" value="SigI"/>
    <property type="match status" value="1"/>
</dbReference>
<keyword evidence="6" id="KW-0346">Stress response</keyword>
<comment type="subunit">
    <text evidence="6">Interacts with RsgI.</text>
</comment>
<dbReference type="InterPro" id="IPR014244">
    <property type="entry name" value="RNA_pol_sigma-I"/>
</dbReference>
<feature type="domain" description="RNA polymerase sigma-70 region 2" evidence="7">
    <location>
        <begin position="23"/>
        <end position="93"/>
    </location>
</feature>
<proteinExistence type="inferred from homology"/>
<keyword evidence="3 6" id="KW-0731">Sigma factor</keyword>
<evidence type="ECO:0000256" key="6">
    <source>
        <dbReference type="HAMAP-Rule" id="MF_02064"/>
    </source>
</evidence>
<keyword evidence="2 6" id="KW-0805">Transcription regulation</keyword>
<sequence length="241" mass="27858">MDRPIDEILHQAQAGNKIDRDLLIDYYRPFILRAVSHVCKRQVSWSQDEASIGIIALNEAIDRYQEASGKSFDNYAYMVIRHRLVDEFRRQGKYAQMESAVWDGAHDEGIAQTPLEIASSLELYDREQTAQALAEELRLYDETLRQYGVALEDLEACSPKHRDTRKQMIRMAQTFGEHPQWLNTLKTTKRLPAKEMLSVFKVSSKTLERNRKYLIALILIYACGEFQRIKNTVAVADGEED</sequence>
<evidence type="ECO:0000256" key="5">
    <source>
        <dbReference type="ARBA" id="ARBA00023163"/>
    </source>
</evidence>
<dbReference type="Gene3D" id="1.10.1740.10">
    <property type="match status" value="1"/>
</dbReference>
<comment type="function">
    <text evidence="6">Sigma factors are initiation factors that promote the attachment of RNA polymerase to specific initiation sites and are then released.</text>
</comment>
<evidence type="ECO:0000256" key="3">
    <source>
        <dbReference type="ARBA" id="ARBA00023082"/>
    </source>
</evidence>
<name>A0ABW3S8J7_9BACL</name>
<protein>
    <recommendedName>
        <fullName evidence="6">RNA polymerase sigma factor SigI</fullName>
    </recommendedName>
</protein>
<comment type="activity regulation">
    <text evidence="6">Negatively regulated by the anti-sigma-I factor RsgI.</text>
</comment>
<evidence type="ECO:0000256" key="4">
    <source>
        <dbReference type="ARBA" id="ARBA00023125"/>
    </source>
</evidence>
<evidence type="ECO:0000256" key="1">
    <source>
        <dbReference type="ARBA" id="ARBA00022490"/>
    </source>
</evidence>
<evidence type="ECO:0000256" key="2">
    <source>
        <dbReference type="ARBA" id="ARBA00023015"/>
    </source>
</evidence>
<dbReference type="InterPro" id="IPR007627">
    <property type="entry name" value="RNA_pol_sigma70_r2"/>
</dbReference>
<dbReference type="HAMAP" id="MF_02064">
    <property type="entry name" value="Sigma70_SigI"/>
    <property type="match status" value="1"/>
</dbReference>
<dbReference type="Pfam" id="PF04542">
    <property type="entry name" value="Sigma70_r2"/>
    <property type="match status" value="1"/>
</dbReference>
<comment type="similarity">
    <text evidence="6">Belongs to the sigma-70 factor family. SigI subfamily.</text>
</comment>
<keyword evidence="4 6" id="KW-0238">DNA-binding</keyword>
<comment type="subcellular location">
    <subcellularLocation>
        <location evidence="6">Cytoplasm</location>
    </subcellularLocation>
</comment>
<evidence type="ECO:0000259" key="7">
    <source>
        <dbReference type="Pfam" id="PF04542"/>
    </source>
</evidence>
<dbReference type="NCBIfam" id="TIGR02895">
    <property type="entry name" value="spore_sigI"/>
    <property type="match status" value="1"/>
</dbReference>
<dbReference type="Proteomes" id="UP001597211">
    <property type="component" value="Unassembled WGS sequence"/>
</dbReference>
<comment type="caution">
    <text evidence="8">The sequence shown here is derived from an EMBL/GenBank/DDBJ whole genome shotgun (WGS) entry which is preliminary data.</text>
</comment>
<evidence type="ECO:0000313" key="9">
    <source>
        <dbReference type="Proteomes" id="UP001597211"/>
    </source>
</evidence>
<dbReference type="PANTHER" id="PTHR30385:SF6">
    <property type="entry name" value="RNA POLYMERASE SIGMA FACTOR SIGI"/>
    <property type="match status" value="1"/>
</dbReference>
<dbReference type="RefSeq" id="WP_240267443.1">
    <property type="nucleotide sequence ID" value="NZ_JAKSXN010000001.1"/>
</dbReference>
<reference evidence="9" key="1">
    <citation type="journal article" date="2019" name="Int. J. Syst. Evol. Microbiol.">
        <title>The Global Catalogue of Microorganisms (GCM) 10K type strain sequencing project: providing services to taxonomists for standard genome sequencing and annotation.</title>
        <authorList>
            <consortium name="The Broad Institute Genomics Platform"/>
            <consortium name="The Broad Institute Genome Sequencing Center for Infectious Disease"/>
            <person name="Wu L."/>
            <person name="Ma J."/>
        </authorList>
    </citation>
    <scope>NUCLEOTIDE SEQUENCE [LARGE SCALE GENOMIC DNA]</scope>
    <source>
        <strain evidence="9">CCUG 48216</strain>
    </source>
</reference>
<dbReference type="EMBL" id="JBHTKZ010000002">
    <property type="protein sequence ID" value="MFD1180281.1"/>
    <property type="molecule type" value="Genomic_DNA"/>
</dbReference>
<evidence type="ECO:0000313" key="8">
    <source>
        <dbReference type="EMBL" id="MFD1180281.1"/>
    </source>
</evidence>
<dbReference type="PANTHER" id="PTHR30385">
    <property type="entry name" value="SIGMA FACTOR F FLAGELLAR"/>
    <property type="match status" value="1"/>
</dbReference>